<protein>
    <submittedName>
        <fullName evidence="2">18012_t:CDS:1</fullName>
    </submittedName>
</protein>
<evidence type="ECO:0000313" key="3">
    <source>
        <dbReference type="Proteomes" id="UP001153678"/>
    </source>
</evidence>
<dbReference type="EMBL" id="CAMKVN010002145">
    <property type="protein sequence ID" value="CAI2179786.1"/>
    <property type="molecule type" value="Genomic_DNA"/>
</dbReference>
<reference evidence="2" key="1">
    <citation type="submission" date="2022-08" db="EMBL/GenBank/DDBJ databases">
        <authorList>
            <person name="Kallberg Y."/>
            <person name="Tangrot J."/>
            <person name="Rosling A."/>
        </authorList>
    </citation>
    <scope>NUCLEOTIDE SEQUENCE</scope>
    <source>
        <strain evidence="2">Wild A</strain>
    </source>
</reference>
<dbReference type="AlphaFoldDB" id="A0A9W4X1M4"/>
<accession>A0A9W4X1M4</accession>
<feature type="region of interest" description="Disordered" evidence="1">
    <location>
        <begin position="92"/>
        <end position="175"/>
    </location>
</feature>
<dbReference type="OrthoDB" id="2382575at2759"/>
<name>A0A9W4X1M4_9GLOM</name>
<gene>
    <name evidence="2" type="ORF">FWILDA_LOCUS9262</name>
</gene>
<organism evidence="2 3">
    <name type="scientific">Funneliformis geosporum</name>
    <dbReference type="NCBI Taxonomy" id="1117311"/>
    <lineage>
        <taxon>Eukaryota</taxon>
        <taxon>Fungi</taxon>
        <taxon>Fungi incertae sedis</taxon>
        <taxon>Mucoromycota</taxon>
        <taxon>Glomeromycotina</taxon>
        <taxon>Glomeromycetes</taxon>
        <taxon>Glomerales</taxon>
        <taxon>Glomeraceae</taxon>
        <taxon>Funneliformis</taxon>
    </lineage>
</organism>
<feature type="compositionally biased region" description="Low complexity" evidence="1">
    <location>
        <begin position="92"/>
        <end position="111"/>
    </location>
</feature>
<comment type="caution">
    <text evidence="2">The sequence shown here is derived from an EMBL/GenBank/DDBJ whole genome shotgun (WGS) entry which is preliminary data.</text>
</comment>
<dbReference type="Proteomes" id="UP001153678">
    <property type="component" value="Unassembled WGS sequence"/>
</dbReference>
<evidence type="ECO:0000313" key="2">
    <source>
        <dbReference type="EMBL" id="CAI2179786.1"/>
    </source>
</evidence>
<sequence>MSSTFVLTGENNESYIVVEYTFYTETTAWKDLDNFWALKFLKEAEELDINTFDALMRRRNILKFQAEKERYLRMISELDESIELERSNLAELSSNSSDSPSSDSYSSISHSSQRRRNRSTPPSRPPPRRNYNLRVQERVNYNVGSSSRRRRRTNTTIRRPRRPSPPQIPGTIGIPPRPLPPQMFLPPIPDIIGIPPQPLPLQLPLPPILPILSPLPQMSLSSSPPPSIPYFFDEEEPPRKRICLNCPIHCFELENRFLWNHFFLNLFMYIDIVIIKFA</sequence>
<feature type="compositionally biased region" description="Basic residues" evidence="1">
    <location>
        <begin position="147"/>
        <end position="162"/>
    </location>
</feature>
<evidence type="ECO:0000256" key="1">
    <source>
        <dbReference type="SAM" id="MobiDB-lite"/>
    </source>
</evidence>
<keyword evidence="3" id="KW-1185">Reference proteome</keyword>
<proteinExistence type="predicted"/>